<dbReference type="Proteomes" id="UP000006860">
    <property type="component" value="Chromosome"/>
</dbReference>
<sequence>MRILTSCLLLVLVASPAFAGDKSAPAEPKDMKSLFNGKDLSGWDGDARLWEVKDGVIHGETTKENAAKGNTFLIWQDGEIGDFELRLSFRCTAANNSGIQYRSKHITDKSARNEWVVRGYQHEIRNEENLPNVSGFIYDEGGRRGRICLVGEKASWEPEEKKVVHETLISADEYKELFDVDEWNEVIIIAKGNNVKHYMNGRLVLDFTDNDPNLALKKGVLALQLHAGKPMWTEFKDIRLKQN</sequence>
<dbReference type="STRING" id="756272.Plabr_2197"/>
<evidence type="ECO:0000313" key="4">
    <source>
        <dbReference type="Proteomes" id="UP000006860"/>
    </source>
</evidence>
<dbReference type="RefSeq" id="WP_013628523.1">
    <property type="nucleotide sequence ID" value="NC_015174.1"/>
</dbReference>
<protein>
    <recommendedName>
        <fullName evidence="2">3-keto-alpha-glucoside-1,2-lyase/3-keto-2-hydroxy-glucal hydratase domain-containing protein</fullName>
    </recommendedName>
</protein>
<evidence type="ECO:0000256" key="1">
    <source>
        <dbReference type="SAM" id="SignalP"/>
    </source>
</evidence>
<dbReference type="EMBL" id="CP002546">
    <property type="protein sequence ID" value="ADY59799.1"/>
    <property type="molecule type" value="Genomic_DNA"/>
</dbReference>
<keyword evidence="1" id="KW-0732">Signal</keyword>
<feature type="domain" description="3-keto-alpha-glucoside-1,2-lyase/3-keto-2-hydroxy-glucal hydratase" evidence="2">
    <location>
        <begin position="31"/>
        <end position="241"/>
    </location>
</feature>
<proteinExistence type="predicted"/>
<name>F0SK72_RUBBR</name>
<feature type="signal peptide" evidence="1">
    <location>
        <begin position="1"/>
        <end position="19"/>
    </location>
</feature>
<dbReference type="GO" id="GO:0016787">
    <property type="term" value="F:hydrolase activity"/>
    <property type="evidence" value="ECO:0007669"/>
    <property type="project" value="InterPro"/>
</dbReference>
<organism evidence="3 4">
    <name type="scientific">Rubinisphaera brasiliensis (strain ATCC 49424 / DSM 5305 / JCM 21570 / IAM 15109 / NBRC 103401 / IFAM 1448)</name>
    <name type="common">Planctomyces brasiliensis</name>
    <dbReference type="NCBI Taxonomy" id="756272"/>
    <lineage>
        <taxon>Bacteria</taxon>
        <taxon>Pseudomonadati</taxon>
        <taxon>Planctomycetota</taxon>
        <taxon>Planctomycetia</taxon>
        <taxon>Planctomycetales</taxon>
        <taxon>Planctomycetaceae</taxon>
        <taxon>Rubinisphaera</taxon>
    </lineage>
</organism>
<keyword evidence="4" id="KW-1185">Reference proteome</keyword>
<evidence type="ECO:0000313" key="3">
    <source>
        <dbReference type="EMBL" id="ADY59799.1"/>
    </source>
</evidence>
<dbReference type="InterPro" id="IPR010496">
    <property type="entry name" value="AL/BT2_dom"/>
</dbReference>
<dbReference type="HOGENOM" id="CLU_073042_2_0_0"/>
<feature type="chain" id="PRO_5003260594" description="3-keto-alpha-glucoside-1,2-lyase/3-keto-2-hydroxy-glucal hydratase domain-containing protein" evidence="1">
    <location>
        <begin position="20"/>
        <end position="243"/>
    </location>
</feature>
<dbReference type="AlphaFoldDB" id="F0SK72"/>
<dbReference type="Gene3D" id="2.60.120.560">
    <property type="entry name" value="Exo-inulinase, domain 1"/>
    <property type="match status" value="1"/>
</dbReference>
<gene>
    <name evidence="3" type="ordered locus">Plabr_2197</name>
</gene>
<accession>F0SK72</accession>
<dbReference type="Pfam" id="PF06439">
    <property type="entry name" value="3keto-disac_hyd"/>
    <property type="match status" value="1"/>
</dbReference>
<dbReference type="KEGG" id="pbs:Plabr_2197"/>
<dbReference type="OrthoDB" id="272468at2"/>
<reference evidence="4" key="1">
    <citation type="submission" date="2011-02" db="EMBL/GenBank/DDBJ databases">
        <title>The complete genome of Planctomyces brasiliensis DSM 5305.</title>
        <authorList>
            <person name="Lucas S."/>
            <person name="Copeland A."/>
            <person name="Lapidus A."/>
            <person name="Bruce D."/>
            <person name="Goodwin L."/>
            <person name="Pitluck S."/>
            <person name="Kyrpides N."/>
            <person name="Mavromatis K."/>
            <person name="Pagani I."/>
            <person name="Ivanova N."/>
            <person name="Ovchinnikova G."/>
            <person name="Lu M."/>
            <person name="Detter J.C."/>
            <person name="Han C."/>
            <person name="Land M."/>
            <person name="Hauser L."/>
            <person name="Markowitz V."/>
            <person name="Cheng J.-F."/>
            <person name="Hugenholtz P."/>
            <person name="Woyke T."/>
            <person name="Wu D."/>
            <person name="Tindall B."/>
            <person name="Pomrenke H.G."/>
            <person name="Brambilla E."/>
            <person name="Klenk H.-P."/>
            <person name="Eisen J.A."/>
        </authorList>
    </citation>
    <scope>NUCLEOTIDE SEQUENCE [LARGE SCALE GENOMIC DNA]</scope>
    <source>
        <strain evidence="4">ATCC 49424 / DSM 5305 / JCM 21570 / NBRC 103401 / IFAM 1448</strain>
    </source>
</reference>
<dbReference type="eggNOG" id="COG2133">
    <property type="taxonomic scope" value="Bacteria"/>
</dbReference>
<evidence type="ECO:0000259" key="2">
    <source>
        <dbReference type="Pfam" id="PF06439"/>
    </source>
</evidence>